<dbReference type="AlphaFoldDB" id="A0A2G8RT15"/>
<dbReference type="EMBL" id="AYKW01000067">
    <property type="protein sequence ID" value="PIL24488.1"/>
    <property type="molecule type" value="Genomic_DNA"/>
</dbReference>
<evidence type="ECO:0000313" key="3">
    <source>
        <dbReference type="Proteomes" id="UP000230002"/>
    </source>
</evidence>
<protein>
    <recommendedName>
        <fullName evidence="4">Transporter</fullName>
    </recommendedName>
</protein>
<sequence>MKFLNVFLTAVPAVLLSVVGSVAQTSDQVITAIQSLTEAARTLDIQVTGLTVINFPTEGLIIASGLNNITEEVNTFNAEFSPTTPPYPDDAAVMVVDVLATFVTLYEWDFKLFPLLYLLFLTTTPPDDPTHRPLAAMFGIVAPIAAALRGLAITVEDFAFDLIGLIPTEADTATALIRAPYRSTTCNVTYDLP</sequence>
<keyword evidence="1" id="KW-0732">Signal</keyword>
<evidence type="ECO:0008006" key="4">
    <source>
        <dbReference type="Google" id="ProtNLM"/>
    </source>
</evidence>
<proteinExistence type="predicted"/>
<evidence type="ECO:0000256" key="1">
    <source>
        <dbReference type="SAM" id="SignalP"/>
    </source>
</evidence>
<name>A0A2G8RT15_9APHY</name>
<keyword evidence="3" id="KW-1185">Reference proteome</keyword>
<dbReference type="Proteomes" id="UP000230002">
    <property type="component" value="Unassembled WGS sequence"/>
</dbReference>
<organism evidence="2 3">
    <name type="scientific">Ganoderma sinense ZZ0214-1</name>
    <dbReference type="NCBI Taxonomy" id="1077348"/>
    <lineage>
        <taxon>Eukaryota</taxon>
        <taxon>Fungi</taxon>
        <taxon>Dikarya</taxon>
        <taxon>Basidiomycota</taxon>
        <taxon>Agaricomycotina</taxon>
        <taxon>Agaricomycetes</taxon>
        <taxon>Polyporales</taxon>
        <taxon>Polyporaceae</taxon>
        <taxon>Ganoderma</taxon>
    </lineage>
</organism>
<dbReference type="OrthoDB" id="3210262at2759"/>
<accession>A0A2G8RT15</accession>
<comment type="caution">
    <text evidence="2">The sequence shown here is derived from an EMBL/GenBank/DDBJ whole genome shotgun (WGS) entry which is preliminary data.</text>
</comment>
<feature type="signal peptide" evidence="1">
    <location>
        <begin position="1"/>
        <end position="23"/>
    </location>
</feature>
<gene>
    <name evidence="2" type="ORF">GSI_14243</name>
</gene>
<feature type="chain" id="PRO_5013546735" description="Transporter" evidence="1">
    <location>
        <begin position="24"/>
        <end position="193"/>
    </location>
</feature>
<reference evidence="2 3" key="1">
    <citation type="journal article" date="2015" name="Sci. Rep.">
        <title>Chromosome-level genome map provides insights into diverse defense mechanisms in the medicinal fungus Ganoderma sinense.</title>
        <authorList>
            <person name="Zhu Y."/>
            <person name="Xu J."/>
            <person name="Sun C."/>
            <person name="Zhou S."/>
            <person name="Xu H."/>
            <person name="Nelson D.R."/>
            <person name="Qian J."/>
            <person name="Song J."/>
            <person name="Luo H."/>
            <person name="Xiang L."/>
            <person name="Li Y."/>
            <person name="Xu Z."/>
            <person name="Ji A."/>
            <person name="Wang L."/>
            <person name="Lu S."/>
            <person name="Hayward A."/>
            <person name="Sun W."/>
            <person name="Li X."/>
            <person name="Schwartz D.C."/>
            <person name="Wang Y."/>
            <person name="Chen S."/>
        </authorList>
    </citation>
    <scope>NUCLEOTIDE SEQUENCE [LARGE SCALE GENOMIC DNA]</scope>
    <source>
        <strain evidence="2 3">ZZ0214-1</strain>
    </source>
</reference>
<evidence type="ECO:0000313" key="2">
    <source>
        <dbReference type="EMBL" id="PIL24488.1"/>
    </source>
</evidence>